<dbReference type="OrthoDB" id="4882at2759"/>
<dbReference type="GO" id="GO:0008168">
    <property type="term" value="F:methyltransferase activity"/>
    <property type="evidence" value="ECO:0007669"/>
    <property type="project" value="UniProtKB-KW"/>
</dbReference>
<evidence type="ECO:0000256" key="6">
    <source>
        <dbReference type="ARBA" id="ARBA00051117"/>
    </source>
</evidence>
<keyword evidence="1" id="KW-0489">Methyltransferase</keyword>
<feature type="region of interest" description="Disordered" evidence="9">
    <location>
        <begin position="295"/>
        <end position="319"/>
    </location>
</feature>
<feature type="domain" description="TsaA-like" evidence="10">
    <location>
        <begin position="70"/>
        <end position="208"/>
    </location>
</feature>
<keyword evidence="3" id="KW-0949">S-adenosyl-L-methionine</keyword>
<evidence type="ECO:0000259" key="10">
    <source>
        <dbReference type="PROSITE" id="PS51668"/>
    </source>
</evidence>
<dbReference type="AlphaFoldDB" id="A0A9D3PJ29"/>
<feature type="region of interest" description="Disordered" evidence="9">
    <location>
        <begin position="238"/>
        <end position="259"/>
    </location>
</feature>
<evidence type="ECO:0000256" key="8">
    <source>
        <dbReference type="ARBA" id="ARBA00079732"/>
    </source>
</evidence>
<dbReference type="PANTHER" id="PTHR12818:SF0">
    <property type="entry name" value="TRNA (ADENINE(37)-N6)-METHYLTRANSFERASE"/>
    <property type="match status" value="1"/>
</dbReference>
<keyword evidence="12" id="KW-1185">Reference proteome</keyword>
<comment type="catalytic activity">
    <reaction evidence="6">
        <text>N(6)-L-threonylcarbamoyladenosine(37) in tRNA + S-adenosyl-L-methionine = N(6)-methyl,N(6)-L-threonylcarbamoyladenosine(37) in tRNA + S-adenosyl-L-homocysteine + H(+)</text>
        <dbReference type="Rhea" id="RHEA:70027"/>
        <dbReference type="Rhea" id="RHEA-COMP:10163"/>
        <dbReference type="Rhea" id="RHEA-COMP:17808"/>
        <dbReference type="ChEBI" id="CHEBI:15378"/>
        <dbReference type="ChEBI" id="CHEBI:57856"/>
        <dbReference type="ChEBI" id="CHEBI:59789"/>
        <dbReference type="ChEBI" id="CHEBI:74418"/>
        <dbReference type="ChEBI" id="CHEBI:188470"/>
    </reaction>
    <physiologicalReaction direction="left-to-right" evidence="6">
        <dbReference type="Rhea" id="RHEA:70028"/>
    </physiologicalReaction>
</comment>
<dbReference type="InterPro" id="IPR036414">
    <property type="entry name" value="YaeB_N_sf"/>
</dbReference>
<evidence type="ECO:0000256" key="4">
    <source>
        <dbReference type="ARBA" id="ARBA00022694"/>
    </source>
</evidence>
<proteinExistence type="inferred from homology"/>
<evidence type="ECO:0000256" key="3">
    <source>
        <dbReference type="ARBA" id="ARBA00022691"/>
    </source>
</evidence>
<dbReference type="FunFam" id="2.40.30.70:FF:000002">
    <property type="entry name" value="tRNA (Adenine(37)-N6)-methyltransferase isoform X1"/>
    <property type="match status" value="1"/>
</dbReference>
<dbReference type="EMBL" id="JAFDVH010000020">
    <property type="protein sequence ID" value="KAG7459042.1"/>
    <property type="molecule type" value="Genomic_DNA"/>
</dbReference>
<dbReference type="PROSITE" id="PS51668">
    <property type="entry name" value="TSAA_2"/>
    <property type="match status" value="1"/>
</dbReference>
<dbReference type="SUPFAM" id="SSF118196">
    <property type="entry name" value="YaeB-like"/>
    <property type="match status" value="1"/>
</dbReference>
<dbReference type="Proteomes" id="UP001046870">
    <property type="component" value="Chromosome 20"/>
</dbReference>
<sequence>MKLNQQISVMRKEIKNLRQMIESAGRNHRKHLTSLQSVLNNVQQEGALGRPPHKEKVREGLSLEQGSIQTVPIGYISCCFSAKNGTPRQPTICGSSRATLKINKTVFSNPQHALTGLEHYSHVWIIFLFHKNGHLSYKAKVKPPRLNGQRIGVFSTRSPHRPNALGLTLATLDKVSGDTLYLSGIDMIAGTPVLDVKPYIPDYDSPRTGTDFDLEENDDITMCSGGVDMQTGARNSLITSDSEEVTPEEEEEQGFSPDARASVLEEISDGHPQMNDMTAVLREVKNYINQSDVFNQRESAEEKSPLRDHSQAQTRGSQRCEPYAEMCYNKASVSKIAAWIRDPPVSALAVRFTQHAERDLKEFQPPSKQVSGRPSFQFLQGPEEAAAAIRAVLRADPRSVYRRTRCLDKLFHFTIDTAHITCWFGEDFAEVLRVRSAACTQAFEMAAGAAD</sequence>
<evidence type="ECO:0000256" key="2">
    <source>
        <dbReference type="ARBA" id="ARBA00022679"/>
    </source>
</evidence>
<dbReference type="InterPro" id="IPR023370">
    <property type="entry name" value="TrmO-like_N"/>
</dbReference>
<feature type="compositionally biased region" description="Acidic residues" evidence="9">
    <location>
        <begin position="241"/>
        <end position="253"/>
    </location>
</feature>
<feature type="compositionally biased region" description="Basic and acidic residues" evidence="9">
    <location>
        <begin position="298"/>
        <end position="310"/>
    </location>
</feature>
<dbReference type="CDD" id="cd09281">
    <property type="entry name" value="UPF0066"/>
    <property type="match status" value="1"/>
</dbReference>
<protein>
    <recommendedName>
        <fullName evidence="7">tRNA (adenine(37)-N6)-methyltransferase</fullName>
    </recommendedName>
    <alternativeName>
        <fullName evidence="8">tRNA methyltransferase O</fullName>
    </alternativeName>
</protein>
<dbReference type="Gene3D" id="3.30.2310.10">
    <property type="entry name" value="YaeB-like"/>
    <property type="match status" value="1"/>
</dbReference>
<evidence type="ECO:0000256" key="1">
    <source>
        <dbReference type="ARBA" id="ARBA00022603"/>
    </source>
</evidence>
<keyword evidence="2" id="KW-0808">Transferase</keyword>
<accession>A0A9D3PJ29</accession>
<dbReference type="GO" id="GO:0032259">
    <property type="term" value="P:methylation"/>
    <property type="evidence" value="ECO:0007669"/>
    <property type="project" value="UniProtKB-KW"/>
</dbReference>
<dbReference type="Gene3D" id="2.40.30.70">
    <property type="entry name" value="YaeB-like"/>
    <property type="match status" value="1"/>
</dbReference>
<evidence type="ECO:0000313" key="11">
    <source>
        <dbReference type="EMBL" id="KAG7459042.1"/>
    </source>
</evidence>
<dbReference type="Pfam" id="PF01980">
    <property type="entry name" value="TrmO_N"/>
    <property type="match status" value="1"/>
</dbReference>
<gene>
    <name evidence="11" type="ORF">MATL_G00227060</name>
</gene>
<evidence type="ECO:0000313" key="12">
    <source>
        <dbReference type="Proteomes" id="UP001046870"/>
    </source>
</evidence>
<comment type="caution">
    <text evidence="11">The sequence shown here is derived from an EMBL/GenBank/DDBJ whole genome shotgun (WGS) entry which is preliminary data.</text>
</comment>
<evidence type="ECO:0000256" key="5">
    <source>
        <dbReference type="ARBA" id="ARBA00033753"/>
    </source>
</evidence>
<reference evidence="11" key="1">
    <citation type="submission" date="2021-01" db="EMBL/GenBank/DDBJ databases">
        <authorList>
            <person name="Zahm M."/>
            <person name="Roques C."/>
            <person name="Cabau C."/>
            <person name="Klopp C."/>
            <person name="Donnadieu C."/>
            <person name="Jouanno E."/>
            <person name="Lampietro C."/>
            <person name="Louis A."/>
            <person name="Herpin A."/>
            <person name="Echchiki A."/>
            <person name="Berthelot C."/>
            <person name="Parey E."/>
            <person name="Roest-Crollius H."/>
            <person name="Braasch I."/>
            <person name="Postlethwait J."/>
            <person name="Bobe J."/>
            <person name="Montfort J."/>
            <person name="Bouchez O."/>
            <person name="Begum T."/>
            <person name="Mejri S."/>
            <person name="Adams A."/>
            <person name="Chen W.-J."/>
            <person name="Guiguen Y."/>
        </authorList>
    </citation>
    <scope>NUCLEOTIDE SEQUENCE</scope>
    <source>
        <strain evidence="11">YG-15Mar2019-1</strain>
        <tissue evidence="11">Brain</tissue>
    </source>
</reference>
<dbReference type="NCBIfam" id="TIGR00104">
    <property type="entry name" value="tRNA_TsaA"/>
    <property type="match status" value="1"/>
</dbReference>
<evidence type="ECO:0000256" key="9">
    <source>
        <dbReference type="SAM" id="MobiDB-lite"/>
    </source>
</evidence>
<comment type="similarity">
    <text evidence="5">Belongs to the tRNA methyltransferase O family.</text>
</comment>
<dbReference type="InterPro" id="IPR023368">
    <property type="entry name" value="UPF0066_cons_site"/>
</dbReference>
<name>A0A9D3PJ29_MEGAT</name>
<dbReference type="FunFam" id="3.30.2310.10:FF:000002">
    <property type="entry name" value="tRNA methyltransferase O"/>
    <property type="match status" value="1"/>
</dbReference>
<dbReference type="InterPro" id="IPR036413">
    <property type="entry name" value="YaeB-like_sf"/>
</dbReference>
<dbReference type="PANTHER" id="PTHR12818">
    <property type="entry name" value="TRNA (ADENINE(37)-N6)-METHYLTRANSFERASE"/>
    <property type="match status" value="1"/>
</dbReference>
<evidence type="ECO:0000256" key="7">
    <source>
        <dbReference type="ARBA" id="ARBA00068542"/>
    </source>
</evidence>
<dbReference type="InterPro" id="IPR040372">
    <property type="entry name" value="YaeB-like"/>
</dbReference>
<keyword evidence="4" id="KW-0819">tRNA processing</keyword>
<dbReference type="GO" id="GO:0008033">
    <property type="term" value="P:tRNA processing"/>
    <property type="evidence" value="ECO:0007669"/>
    <property type="project" value="UniProtKB-KW"/>
</dbReference>
<organism evidence="11 12">
    <name type="scientific">Megalops atlanticus</name>
    <name type="common">Tarpon</name>
    <name type="synonym">Clupea gigantea</name>
    <dbReference type="NCBI Taxonomy" id="7932"/>
    <lineage>
        <taxon>Eukaryota</taxon>
        <taxon>Metazoa</taxon>
        <taxon>Chordata</taxon>
        <taxon>Craniata</taxon>
        <taxon>Vertebrata</taxon>
        <taxon>Euteleostomi</taxon>
        <taxon>Actinopterygii</taxon>
        <taxon>Neopterygii</taxon>
        <taxon>Teleostei</taxon>
        <taxon>Elopiformes</taxon>
        <taxon>Megalopidae</taxon>
        <taxon>Megalops</taxon>
    </lineage>
</organism>
<dbReference type="PROSITE" id="PS01318">
    <property type="entry name" value="TSAA_1"/>
    <property type="match status" value="1"/>
</dbReference>